<dbReference type="Proteomes" id="UP000663891">
    <property type="component" value="Unassembled WGS sequence"/>
</dbReference>
<sequence>MKGRSLKVWDEIDNLLFQFSPTTALISCFDSGNDTSSQCSGSSYHNCLAALPQLNSSAIATCDAGDMTADDIQLKIRSSYIHELTKLHEVERIWFIVCNRNFKQCSNLDCIYVLN</sequence>
<reference evidence="1" key="1">
    <citation type="submission" date="2021-02" db="EMBL/GenBank/DDBJ databases">
        <authorList>
            <person name="Nowell W R."/>
        </authorList>
    </citation>
    <scope>NUCLEOTIDE SEQUENCE</scope>
</reference>
<evidence type="ECO:0000313" key="2">
    <source>
        <dbReference type="EMBL" id="CAF4220193.1"/>
    </source>
</evidence>
<comment type="caution">
    <text evidence="1">The sequence shown here is derived from an EMBL/GenBank/DDBJ whole genome shotgun (WGS) entry which is preliminary data.</text>
</comment>
<gene>
    <name evidence="2" type="ORF">OKA104_LOCUS41999</name>
    <name evidence="1" type="ORF">VCS650_LOCUS39298</name>
</gene>
<dbReference type="PROSITE" id="PS51257">
    <property type="entry name" value="PROKAR_LIPOPROTEIN"/>
    <property type="match status" value="1"/>
</dbReference>
<evidence type="ECO:0000313" key="3">
    <source>
        <dbReference type="Proteomes" id="UP000663891"/>
    </source>
</evidence>
<name>A0A815PDE8_9BILA</name>
<dbReference type="EMBL" id="CAJOAY010010345">
    <property type="protein sequence ID" value="CAF4220193.1"/>
    <property type="molecule type" value="Genomic_DNA"/>
</dbReference>
<proteinExistence type="predicted"/>
<dbReference type="AlphaFoldDB" id="A0A815PDE8"/>
<protein>
    <submittedName>
        <fullName evidence="1">Uncharacterized protein</fullName>
    </submittedName>
</protein>
<organism evidence="1 3">
    <name type="scientific">Adineta steineri</name>
    <dbReference type="NCBI Taxonomy" id="433720"/>
    <lineage>
        <taxon>Eukaryota</taxon>
        <taxon>Metazoa</taxon>
        <taxon>Spiralia</taxon>
        <taxon>Gnathifera</taxon>
        <taxon>Rotifera</taxon>
        <taxon>Eurotatoria</taxon>
        <taxon>Bdelloidea</taxon>
        <taxon>Adinetida</taxon>
        <taxon>Adinetidae</taxon>
        <taxon>Adineta</taxon>
    </lineage>
</organism>
<evidence type="ECO:0000313" key="1">
    <source>
        <dbReference type="EMBL" id="CAF1447998.1"/>
    </source>
</evidence>
<dbReference type="Proteomes" id="UP000663881">
    <property type="component" value="Unassembled WGS sequence"/>
</dbReference>
<dbReference type="EMBL" id="CAJNON010001281">
    <property type="protein sequence ID" value="CAF1447998.1"/>
    <property type="molecule type" value="Genomic_DNA"/>
</dbReference>
<accession>A0A815PDE8</accession>